<dbReference type="Proteomes" id="UP000251692">
    <property type="component" value="Unassembled WGS sequence"/>
</dbReference>
<reference evidence="2 3" key="2">
    <citation type="submission" date="2018-07" db="EMBL/GenBank/DDBJ databases">
        <title>Pontibacter sp. 2b14 genomic sequence and assembly.</title>
        <authorList>
            <person name="Du Z.-J."/>
        </authorList>
    </citation>
    <scope>NUCLEOTIDE SEQUENCE [LARGE SCALE GENOMIC DNA]</scope>
    <source>
        <strain evidence="2 3">2b14</strain>
    </source>
</reference>
<reference evidence="2 3" key="1">
    <citation type="submission" date="2018-06" db="EMBL/GenBank/DDBJ databases">
        <authorList>
            <person name="Liu Z.-W."/>
        </authorList>
    </citation>
    <scope>NUCLEOTIDE SEQUENCE [LARGE SCALE GENOMIC DNA]</scope>
    <source>
        <strain evidence="2 3">2b14</strain>
    </source>
</reference>
<dbReference type="RefSeq" id="WP_112306122.1">
    <property type="nucleotide sequence ID" value="NZ_QMDV01000003.1"/>
</dbReference>
<dbReference type="AlphaFoldDB" id="A0A364RE18"/>
<dbReference type="InterPro" id="IPR016181">
    <property type="entry name" value="Acyl_CoA_acyltransferase"/>
</dbReference>
<name>A0A364RE18_9BACT</name>
<keyword evidence="2" id="KW-0808">Transferase</keyword>
<dbReference type="Pfam" id="PF13673">
    <property type="entry name" value="Acetyltransf_10"/>
    <property type="match status" value="1"/>
</dbReference>
<dbReference type="EMBL" id="QMDV01000003">
    <property type="protein sequence ID" value="RAU82529.1"/>
    <property type="molecule type" value="Genomic_DNA"/>
</dbReference>
<dbReference type="PROSITE" id="PS51186">
    <property type="entry name" value="GNAT"/>
    <property type="match status" value="1"/>
</dbReference>
<dbReference type="InterPro" id="IPR000182">
    <property type="entry name" value="GNAT_dom"/>
</dbReference>
<accession>A0A364RE18</accession>
<dbReference type="SUPFAM" id="SSF55729">
    <property type="entry name" value="Acyl-CoA N-acyltransferases (Nat)"/>
    <property type="match status" value="1"/>
</dbReference>
<sequence>MSLTIVSKSFEELSNHELYDILRLRSEVFVVEQTCVFLDLDNKDQQCYHIAFYQNNGIVATARLVPPGLAYEQMSIGRIISSGAVRGTGIGKQLVAFAITECYRIFGEGPIKIGAQLYAKKFYEQFGFEQCSEVYDEDGIDHISMLKA</sequence>
<evidence type="ECO:0000313" key="2">
    <source>
        <dbReference type="EMBL" id="RAU82529.1"/>
    </source>
</evidence>
<dbReference type="GO" id="GO:0016747">
    <property type="term" value="F:acyltransferase activity, transferring groups other than amino-acyl groups"/>
    <property type="evidence" value="ECO:0007669"/>
    <property type="project" value="InterPro"/>
</dbReference>
<organism evidence="2 3">
    <name type="scientific">Pontibacter arcticus</name>
    <dbReference type="NCBI Taxonomy" id="2080288"/>
    <lineage>
        <taxon>Bacteria</taxon>
        <taxon>Pseudomonadati</taxon>
        <taxon>Bacteroidota</taxon>
        <taxon>Cytophagia</taxon>
        <taxon>Cytophagales</taxon>
        <taxon>Hymenobacteraceae</taxon>
        <taxon>Pontibacter</taxon>
    </lineage>
</organism>
<dbReference type="CDD" id="cd04301">
    <property type="entry name" value="NAT_SF"/>
    <property type="match status" value="1"/>
</dbReference>
<proteinExistence type="predicted"/>
<dbReference type="OrthoDB" id="9796171at2"/>
<dbReference type="Gene3D" id="3.40.630.30">
    <property type="match status" value="1"/>
</dbReference>
<keyword evidence="3" id="KW-1185">Reference proteome</keyword>
<evidence type="ECO:0000313" key="3">
    <source>
        <dbReference type="Proteomes" id="UP000251692"/>
    </source>
</evidence>
<evidence type="ECO:0000259" key="1">
    <source>
        <dbReference type="PROSITE" id="PS51186"/>
    </source>
</evidence>
<feature type="domain" description="N-acetyltransferase" evidence="1">
    <location>
        <begin position="8"/>
        <end position="148"/>
    </location>
</feature>
<protein>
    <submittedName>
        <fullName evidence="2">GNAT family N-acetyltransferase</fullName>
    </submittedName>
</protein>
<comment type="caution">
    <text evidence="2">The sequence shown here is derived from an EMBL/GenBank/DDBJ whole genome shotgun (WGS) entry which is preliminary data.</text>
</comment>
<gene>
    <name evidence="2" type="ORF">DP923_12175</name>
</gene>